<reference evidence="3 4" key="1">
    <citation type="submission" date="2020-10" db="EMBL/GenBank/DDBJ databases">
        <title>The Coptis chinensis genome and diversification of protoberbering-type alkaloids.</title>
        <authorList>
            <person name="Wang B."/>
            <person name="Shu S."/>
            <person name="Song C."/>
            <person name="Liu Y."/>
        </authorList>
    </citation>
    <scope>NUCLEOTIDE SEQUENCE [LARGE SCALE GENOMIC DNA]</scope>
    <source>
        <strain evidence="3">HL-2020</strain>
        <tissue evidence="3">Leaf</tissue>
    </source>
</reference>
<keyword evidence="1" id="KW-1133">Transmembrane helix</keyword>
<feature type="transmembrane region" description="Helical" evidence="1">
    <location>
        <begin position="64"/>
        <end position="85"/>
    </location>
</feature>
<comment type="caution">
    <text evidence="3">The sequence shown here is derived from an EMBL/GenBank/DDBJ whole genome shotgun (WGS) entry which is preliminary data.</text>
</comment>
<dbReference type="AlphaFoldDB" id="A0A835I8N5"/>
<dbReference type="OrthoDB" id="607498at2759"/>
<keyword evidence="1" id="KW-0812">Transmembrane</keyword>
<gene>
    <name evidence="3" type="ORF">IFM89_037286</name>
</gene>
<organism evidence="3 4">
    <name type="scientific">Coptis chinensis</name>
    <dbReference type="NCBI Taxonomy" id="261450"/>
    <lineage>
        <taxon>Eukaryota</taxon>
        <taxon>Viridiplantae</taxon>
        <taxon>Streptophyta</taxon>
        <taxon>Embryophyta</taxon>
        <taxon>Tracheophyta</taxon>
        <taxon>Spermatophyta</taxon>
        <taxon>Magnoliopsida</taxon>
        <taxon>Ranunculales</taxon>
        <taxon>Ranunculaceae</taxon>
        <taxon>Coptidoideae</taxon>
        <taxon>Coptis</taxon>
    </lineage>
</organism>
<dbReference type="PANTHER" id="PTHR33389">
    <property type="entry name" value="FAMILY PROTEIN, PUTATIVE (DUF2921)-RELATED"/>
    <property type="match status" value="1"/>
</dbReference>
<accession>A0A835I8N5</accession>
<proteinExistence type="predicted"/>
<protein>
    <recommendedName>
        <fullName evidence="2">DUF2921 domain-containing protein</fullName>
    </recommendedName>
</protein>
<dbReference type="Pfam" id="PF25333">
    <property type="entry name" value="DUF2921_N"/>
    <property type="match status" value="1"/>
</dbReference>
<keyword evidence="1" id="KW-0472">Membrane</keyword>
<keyword evidence="4" id="KW-1185">Reference proteome</keyword>
<evidence type="ECO:0000259" key="2">
    <source>
        <dbReference type="Pfam" id="PF25333"/>
    </source>
</evidence>
<dbReference type="EMBL" id="JADFTS010000004">
    <property type="protein sequence ID" value="KAF9612003.1"/>
    <property type="molecule type" value="Genomic_DNA"/>
</dbReference>
<name>A0A835I8N5_9MAGN</name>
<dbReference type="PANTHER" id="PTHR33389:SF18">
    <property type="entry name" value="OS01G0677900 PROTEIN"/>
    <property type="match status" value="1"/>
</dbReference>
<dbReference type="Proteomes" id="UP000631114">
    <property type="component" value="Unassembled WGS sequence"/>
</dbReference>
<feature type="domain" description="DUF2921" evidence="2">
    <location>
        <begin position="1"/>
        <end position="41"/>
    </location>
</feature>
<evidence type="ECO:0000256" key="1">
    <source>
        <dbReference type="SAM" id="Phobius"/>
    </source>
</evidence>
<sequence length="113" mass="13025">MDYEIQINIQFRPLNSKSSSYVKGTIESTRRRLDPFYFEKLQLFAVSLSTIQVVESVWRVDLEISMVLISNTLICIFVGLQVFYVKKNPVSIDLSCDACHSYSRADDPFGFEL</sequence>
<dbReference type="InterPro" id="IPR057425">
    <property type="entry name" value="DUF2921_N"/>
</dbReference>
<evidence type="ECO:0000313" key="3">
    <source>
        <dbReference type="EMBL" id="KAF9612003.1"/>
    </source>
</evidence>
<evidence type="ECO:0000313" key="4">
    <source>
        <dbReference type="Proteomes" id="UP000631114"/>
    </source>
</evidence>